<evidence type="ECO:0000313" key="9">
    <source>
        <dbReference type="Proteomes" id="UP001595693"/>
    </source>
</evidence>
<keyword evidence="9" id="KW-1185">Reference proteome</keyword>
<accession>A0ABV8D465</accession>
<feature type="transmembrane region" description="Helical" evidence="6">
    <location>
        <begin position="7"/>
        <end position="29"/>
    </location>
</feature>
<feature type="transmembrane region" description="Helical" evidence="6">
    <location>
        <begin position="98"/>
        <end position="117"/>
    </location>
</feature>
<evidence type="ECO:0000256" key="1">
    <source>
        <dbReference type="ARBA" id="ARBA00004141"/>
    </source>
</evidence>
<feature type="transmembrane region" description="Helical" evidence="6">
    <location>
        <begin position="35"/>
        <end position="58"/>
    </location>
</feature>
<name>A0ABV8D465_9BURK</name>
<dbReference type="EMBL" id="JBHSAJ010000001">
    <property type="protein sequence ID" value="MFC3933111.1"/>
    <property type="molecule type" value="Genomic_DNA"/>
</dbReference>
<feature type="transmembrane region" description="Helical" evidence="6">
    <location>
        <begin position="70"/>
        <end position="92"/>
    </location>
</feature>
<protein>
    <submittedName>
        <fullName evidence="8">GtrA family protein</fullName>
    </submittedName>
</protein>
<evidence type="ECO:0000259" key="7">
    <source>
        <dbReference type="Pfam" id="PF04138"/>
    </source>
</evidence>
<organism evidence="8 9">
    <name type="scientific">Acidovorax facilis</name>
    <dbReference type="NCBI Taxonomy" id="12917"/>
    <lineage>
        <taxon>Bacteria</taxon>
        <taxon>Pseudomonadati</taxon>
        <taxon>Pseudomonadota</taxon>
        <taxon>Betaproteobacteria</taxon>
        <taxon>Burkholderiales</taxon>
        <taxon>Comamonadaceae</taxon>
        <taxon>Acidovorax</taxon>
    </lineage>
</organism>
<dbReference type="PANTHER" id="PTHR38459">
    <property type="entry name" value="PROPHAGE BACTOPRENOL-LINKED GLUCOSE TRANSLOCASE HOMOLOG"/>
    <property type="match status" value="1"/>
</dbReference>
<evidence type="ECO:0000256" key="4">
    <source>
        <dbReference type="ARBA" id="ARBA00022989"/>
    </source>
</evidence>
<gene>
    <name evidence="8" type="ORF">ACFOW3_00565</name>
</gene>
<dbReference type="Proteomes" id="UP001595693">
    <property type="component" value="Unassembled WGS sequence"/>
</dbReference>
<evidence type="ECO:0000256" key="3">
    <source>
        <dbReference type="ARBA" id="ARBA00022692"/>
    </source>
</evidence>
<evidence type="ECO:0000256" key="2">
    <source>
        <dbReference type="ARBA" id="ARBA00009399"/>
    </source>
</evidence>
<reference evidence="9" key="1">
    <citation type="journal article" date="2019" name="Int. J. Syst. Evol. Microbiol.">
        <title>The Global Catalogue of Microorganisms (GCM) 10K type strain sequencing project: providing services to taxonomists for standard genome sequencing and annotation.</title>
        <authorList>
            <consortium name="The Broad Institute Genomics Platform"/>
            <consortium name="The Broad Institute Genome Sequencing Center for Infectious Disease"/>
            <person name="Wu L."/>
            <person name="Ma J."/>
        </authorList>
    </citation>
    <scope>NUCLEOTIDE SEQUENCE [LARGE SCALE GENOMIC DNA]</scope>
    <source>
        <strain evidence="9">CCUG 2113</strain>
    </source>
</reference>
<sequence length="131" mass="14363">MPSFSKLLRYGVVGVIGAVVHMSTLFLLVELGLTGPVVATTTGFVFALLISYGMNRIWTFGYVGSYWASLIRYCIVSLIGLGLNILIIKLFTDFLGLWYGWGAFVAVGAVALNNFLLNNAWTFTHKTSDMP</sequence>
<evidence type="ECO:0000313" key="8">
    <source>
        <dbReference type="EMBL" id="MFC3933111.1"/>
    </source>
</evidence>
<keyword evidence="3 6" id="KW-0812">Transmembrane</keyword>
<comment type="similarity">
    <text evidence="2">Belongs to the GtrA family.</text>
</comment>
<dbReference type="Pfam" id="PF04138">
    <property type="entry name" value="GtrA_DPMS_TM"/>
    <property type="match status" value="1"/>
</dbReference>
<dbReference type="RefSeq" id="WP_055402691.1">
    <property type="nucleotide sequence ID" value="NZ_JAMXAX010000128.1"/>
</dbReference>
<evidence type="ECO:0000256" key="5">
    <source>
        <dbReference type="ARBA" id="ARBA00023136"/>
    </source>
</evidence>
<evidence type="ECO:0000256" key="6">
    <source>
        <dbReference type="SAM" id="Phobius"/>
    </source>
</evidence>
<dbReference type="InterPro" id="IPR007267">
    <property type="entry name" value="GtrA_DPMS_TM"/>
</dbReference>
<comment type="subcellular location">
    <subcellularLocation>
        <location evidence="1">Membrane</location>
        <topology evidence="1">Multi-pass membrane protein</topology>
    </subcellularLocation>
</comment>
<proteinExistence type="inferred from homology"/>
<feature type="domain" description="GtrA/DPMS transmembrane" evidence="7">
    <location>
        <begin position="9"/>
        <end position="123"/>
    </location>
</feature>
<dbReference type="InterPro" id="IPR051401">
    <property type="entry name" value="GtrA_CellWall_Glycosyl"/>
</dbReference>
<comment type="caution">
    <text evidence="8">The sequence shown here is derived from an EMBL/GenBank/DDBJ whole genome shotgun (WGS) entry which is preliminary data.</text>
</comment>
<keyword evidence="4 6" id="KW-1133">Transmembrane helix</keyword>
<keyword evidence="5 6" id="KW-0472">Membrane</keyword>
<dbReference type="PANTHER" id="PTHR38459:SF1">
    <property type="entry name" value="PROPHAGE BACTOPRENOL-LINKED GLUCOSE TRANSLOCASE HOMOLOG"/>
    <property type="match status" value="1"/>
</dbReference>